<dbReference type="AlphaFoldDB" id="A0AAD9UK07"/>
<accession>A0AAD9UK07</accession>
<evidence type="ECO:0000313" key="2">
    <source>
        <dbReference type="Proteomes" id="UP001209878"/>
    </source>
</evidence>
<protein>
    <submittedName>
        <fullName evidence="1">Uncharacterized protein</fullName>
    </submittedName>
</protein>
<sequence length="76" mass="8268">MTTTHSLVDYFVISGLDISSGLEPDLLSGDNLHCPPLERPYRSAILGHYPESVPWNTFDSAAVCMVSTSALPVPFM</sequence>
<dbReference type="GO" id="GO:0005085">
    <property type="term" value="F:guanyl-nucleotide exchange factor activity"/>
    <property type="evidence" value="ECO:0007669"/>
    <property type="project" value="InterPro"/>
</dbReference>
<reference evidence="1" key="1">
    <citation type="journal article" date="2023" name="Mol. Biol. Evol.">
        <title>Third-Generation Sequencing Reveals the Adaptive Role of the Epigenome in Three Deep-Sea Polychaetes.</title>
        <authorList>
            <person name="Perez M."/>
            <person name="Aroh O."/>
            <person name="Sun Y."/>
            <person name="Lan Y."/>
            <person name="Juniper S.K."/>
            <person name="Young C.R."/>
            <person name="Angers B."/>
            <person name="Qian P.Y."/>
        </authorList>
    </citation>
    <scope>NUCLEOTIDE SEQUENCE</scope>
    <source>
        <strain evidence="1">R07B-5</strain>
    </source>
</reference>
<evidence type="ECO:0000313" key="1">
    <source>
        <dbReference type="EMBL" id="KAK2192087.1"/>
    </source>
</evidence>
<dbReference type="Proteomes" id="UP001209878">
    <property type="component" value="Unassembled WGS sequence"/>
</dbReference>
<dbReference type="PANTHER" id="PTHR46070">
    <property type="entry name" value="PINSTRIPE, ISOFORM A"/>
    <property type="match status" value="1"/>
</dbReference>
<dbReference type="InterPro" id="IPR047278">
    <property type="entry name" value="DEN5A/B"/>
</dbReference>
<keyword evidence="2" id="KW-1185">Reference proteome</keyword>
<proteinExistence type="predicted"/>
<dbReference type="PANTHER" id="PTHR46070:SF1">
    <property type="entry name" value="PINSTRIPE, ISOFORM A"/>
    <property type="match status" value="1"/>
</dbReference>
<organism evidence="1 2">
    <name type="scientific">Ridgeia piscesae</name>
    <name type="common">Tubeworm</name>
    <dbReference type="NCBI Taxonomy" id="27915"/>
    <lineage>
        <taxon>Eukaryota</taxon>
        <taxon>Metazoa</taxon>
        <taxon>Spiralia</taxon>
        <taxon>Lophotrochozoa</taxon>
        <taxon>Annelida</taxon>
        <taxon>Polychaeta</taxon>
        <taxon>Sedentaria</taxon>
        <taxon>Canalipalpata</taxon>
        <taxon>Sabellida</taxon>
        <taxon>Siboglinidae</taxon>
        <taxon>Ridgeia</taxon>
    </lineage>
</organism>
<dbReference type="GO" id="GO:0031267">
    <property type="term" value="F:small GTPase binding"/>
    <property type="evidence" value="ECO:0007669"/>
    <property type="project" value="InterPro"/>
</dbReference>
<dbReference type="EMBL" id="JAODUO010000039">
    <property type="protein sequence ID" value="KAK2192087.1"/>
    <property type="molecule type" value="Genomic_DNA"/>
</dbReference>
<gene>
    <name evidence="1" type="ORF">NP493_39g04029</name>
</gene>
<comment type="caution">
    <text evidence="1">The sequence shown here is derived from an EMBL/GenBank/DDBJ whole genome shotgun (WGS) entry which is preliminary data.</text>
</comment>
<name>A0AAD9UK07_RIDPI</name>